<dbReference type="NCBIfam" id="TIGR01766">
    <property type="entry name" value="IS200/IS605 family accessory protein TnpB-like domain"/>
    <property type="match status" value="1"/>
</dbReference>
<dbReference type="Pfam" id="PF12323">
    <property type="entry name" value="HTH_OrfB_IS605"/>
    <property type="match status" value="1"/>
</dbReference>
<comment type="similarity">
    <text evidence="1">In the C-terminal section; belongs to the transposase 35 family.</text>
</comment>
<evidence type="ECO:0000256" key="7">
    <source>
        <dbReference type="ARBA" id="ARBA00023172"/>
    </source>
</evidence>
<dbReference type="GO" id="GO:0006310">
    <property type="term" value="P:DNA recombination"/>
    <property type="evidence" value="ECO:0007669"/>
    <property type="project" value="UniProtKB-KW"/>
</dbReference>
<evidence type="ECO:0000256" key="5">
    <source>
        <dbReference type="ARBA" id="ARBA00022833"/>
    </source>
</evidence>
<feature type="domain" description="Transposase putative helix-turn-helix" evidence="10">
    <location>
        <begin position="16"/>
        <end position="43"/>
    </location>
</feature>
<comment type="similarity">
    <text evidence="2">In the N-terminal section; belongs to the transposase 2 family.</text>
</comment>
<sequence>MPQTRLPFMMSLKLVMYPNHHQERVAWKNLNASRFIYNQLLANSWVDSAIKRNKLDQQYPIPAEYWRYKTTKQGKGTLLKASQIRPTGLARIKGNPRYPWLDDSDLDSDMFTNTEINYKNAWKMFHKVHTVGIPKFKRKSRPVQSYSTSNHYSSSQVNAKGGLPSLYNGSIHFTADSQHLQLPKLGLVKVKPTRSLPTNAMIRIATVTIKHHPSGKWFVALLLKSDKPFNAQLPRANSEVGIDLNTDNFLTDNNGQTIKNPRYYRTIKKRLAKEQRILSRRYRRAKKEHRSLRNSKNYQKQKLIVARLHEKVRNQRINFLHQVSTALIKNHDLVVAEDLKSKNILKNHALAMSISDVGWRTLLTLLEYKAPKYGRTFIEINPAYTTQICNRCGFRMGTNGTQKLTLKDRTWTCPCCDTFHVRDQNAAQNILAKGHLELTKPLTENSPIYR</sequence>
<evidence type="ECO:0000313" key="11">
    <source>
        <dbReference type="EMBL" id="APU46050.1"/>
    </source>
</evidence>
<keyword evidence="7" id="KW-0233">DNA recombination</keyword>
<dbReference type="Pfam" id="PF07282">
    <property type="entry name" value="Cas12f1-like_TNB"/>
    <property type="match status" value="1"/>
</dbReference>
<dbReference type="GO" id="GO:0032196">
    <property type="term" value="P:transposition"/>
    <property type="evidence" value="ECO:0007669"/>
    <property type="project" value="UniProtKB-KW"/>
</dbReference>
<evidence type="ECO:0008006" key="13">
    <source>
        <dbReference type="Google" id="ProtNLM"/>
    </source>
</evidence>
<dbReference type="AlphaFoldDB" id="A0A1L7GVB8"/>
<organism evidence="11 12">
    <name type="scientific">Limosilactobacillus fermentum</name>
    <name type="common">Lactobacillus fermentum</name>
    <dbReference type="NCBI Taxonomy" id="1613"/>
    <lineage>
        <taxon>Bacteria</taxon>
        <taxon>Bacillati</taxon>
        <taxon>Bacillota</taxon>
        <taxon>Bacilli</taxon>
        <taxon>Lactobacillales</taxon>
        <taxon>Lactobacillaceae</taxon>
        <taxon>Limosilactobacillus</taxon>
    </lineage>
</organism>
<dbReference type="GO" id="GO:0046872">
    <property type="term" value="F:metal ion binding"/>
    <property type="evidence" value="ECO:0007669"/>
    <property type="project" value="UniProtKB-KW"/>
</dbReference>
<accession>A0A1L7GVB8</accession>
<evidence type="ECO:0000256" key="3">
    <source>
        <dbReference type="ARBA" id="ARBA00022578"/>
    </source>
</evidence>
<gene>
    <name evidence="11" type="ORF">BUW47_06255</name>
</gene>
<proteinExistence type="inferred from homology"/>
<keyword evidence="5" id="KW-0862">Zinc</keyword>
<dbReference type="EMBL" id="CP019030">
    <property type="protein sequence ID" value="APU46050.1"/>
    <property type="molecule type" value="Genomic_DNA"/>
</dbReference>
<dbReference type="NCBIfam" id="NF040570">
    <property type="entry name" value="guided_TnpB"/>
    <property type="match status" value="1"/>
</dbReference>
<dbReference type="Pfam" id="PF01385">
    <property type="entry name" value="OrfB_IS605"/>
    <property type="match status" value="1"/>
</dbReference>
<feature type="domain" description="Probable transposase IS891/IS1136/IS1341" evidence="8">
    <location>
        <begin position="231"/>
        <end position="346"/>
    </location>
</feature>
<dbReference type="PANTHER" id="PTHR30405:SF25">
    <property type="entry name" value="RNA-GUIDED DNA ENDONUCLEASE INSQ-RELATED"/>
    <property type="match status" value="1"/>
</dbReference>
<dbReference type="OrthoDB" id="56768at2"/>
<name>A0A1L7GVB8_LIMFE</name>
<keyword evidence="4" id="KW-0479">Metal-binding</keyword>
<dbReference type="InterPro" id="IPR021027">
    <property type="entry name" value="Transposase_put_HTH"/>
</dbReference>
<dbReference type="InterPro" id="IPR001959">
    <property type="entry name" value="Transposase"/>
</dbReference>
<evidence type="ECO:0000259" key="8">
    <source>
        <dbReference type="Pfam" id="PF01385"/>
    </source>
</evidence>
<evidence type="ECO:0000313" key="12">
    <source>
        <dbReference type="Proteomes" id="UP000185427"/>
    </source>
</evidence>
<evidence type="ECO:0000256" key="4">
    <source>
        <dbReference type="ARBA" id="ARBA00022723"/>
    </source>
</evidence>
<dbReference type="GO" id="GO:0003677">
    <property type="term" value="F:DNA binding"/>
    <property type="evidence" value="ECO:0007669"/>
    <property type="project" value="UniProtKB-KW"/>
</dbReference>
<dbReference type="InterPro" id="IPR051399">
    <property type="entry name" value="RNA-guided_DNA_endo/Transpos"/>
</dbReference>
<evidence type="ECO:0000256" key="2">
    <source>
        <dbReference type="ARBA" id="ARBA00011044"/>
    </source>
</evidence>
<keyword evidence="3" id="KW-0815">Transposition</keyword>
<evidence type="ECO:0000259" key="10">
    <source>
        <dbReference type="Pfam" id="PF12323"/>
    </source>
</evidence>
<reference evidence="11 12" key="1">
    <citation type="submission" date="2016-12" db="EMBL/GenBank/DDBJ databases">
        <title>Complete Genome Sequence of Lactobacillus fermentum Strain SNUV175, a Probiotic for Treatment of Bacterial Vaginosis.</title>
        <authorList>
            <person name="Lee S."/>
            <person name="You H.J."/>
            <person name="Kwon B."/>
            <person name="Ko G."/>
        </authorList>
    </citation>
    <scope>NUCLEOTIDE SEQUENCE [LARGE SCALE GENOMIC DNA]</scope>
    <source>
        <strain evidence="11 12">SNUV175</strain>
    </source>
</reference>
<evidence type="ECO:0000259" key="9">
    <source>
        <dbReference type="Pfam" id="PF07282"/>
    </source>
</evidence>
<dbReference type="RefSeq" id="WP_075667410.1">
    <property type="nucleotide sequence ID" value="NZ_CP019030.1"/>
</dbReference>
<evidence type="ECO:0000256" key="1">
    <source>
        <dbReference type="ARBA" id="ARBA00008761"/>
    </source>
</evidence>
<keyword evidence="6" id="KW-0238">DNA-binding</keyword>
<dbReference type="PANTHER" id="PTHR30405">
    <property type="entry name" value="TRANSPOSASE"/>
    <property type="match status" value="1"/>
</dbReference>
<dbReference type="InterPro" id="IPR010095">
    <property type="entry name" value="Cas12f1-like_TNB"/>
</dbReference>
<protein>
    <recommendedName>
        <fullName evidence="13">Transposase</fullName>
    </recommendedName>
</protein>
<dbReference type="Proteomes" id="UP000185427">
    <property type="component" value="Chromosome"/>
</dbReference>
<evidence type="ECO:0000256" key="6">
    <source>
        <dbReference type="ARBA" id="ARBA00023125"/>
    </source>
</evidence>
<feature type="domain" description="Cas12f1-like TNB" evidence="9">
    <location>
        <begin position="359"/>
        <end position="430"/>
    </location>
</feature>